<feature type="region of interest" description="Disordered" evidence="1">
    <location>
        <begin position="1"/>
        <end position="102"/>
    </location>
</feature>
<keyword evidence="3" id="KW-1185">Reference proteome</keyword>
<feature type="compositionally biased region" description="Polar residues" evidence="1">
    <location>
        <begin position="577"/>
        <end position="586"/>
    </location>
</feature>
<feature type="compositionally biased region" description="Low complexity" evidence="1">
    <location>
        <begin position="600"/>
        <end position="609"/>
    </location>
</feature>
<evidence type="ECO:0000256" key="1">
    <source>
        <dbReference type="SAM" id="MobiDB-lite"/>
    </source>
</evidence>
<feature type="region of interest" description="Disordered" evidence="1">
    <location>
        <begin position="518"/>
        <end position="626"/>
    </location>
</feature>
<gene>
    <name evidence="2" type="ORF">BDZ90DRAFT_234518</name>
</gene>
<evidence type="ECO:0000313" key="3">
    <source>
        <dbReference type="Proteomes" id="UP000245884"/>
    </source>
</evidence>
<feature type="compositionally biased region" description="Polar residues" evidence="1">
    <location>
        <begin position="548"/>
        <end position="559"/>
    </location>
</feature>
<sequence>MAATTTHHQRNGGWAGVVHQQPSSSSSTSGNTSKTSASVQQQHQQQVLTSVHLHDITMAVATNQRKRQHPTSSSSDDDERATPSSSSSTTAAHSSRQVMAAVQRLRQRIVSAGSSPDHDDHDVDGVSTRAYIHTDAANFTTRRPSHDSIVSEEMASYPGSPPMQRLTASSPPPPRAPPATTTTHRGSEPSLYEAIFGSNVARRLHSRDPARATTPPPSTAPTLPQTPKRQDARGSPFTSPAHHRPGISAKLHHLSSLPQLGSPERARRGGPPAGIDPHNSPSREAMEREEEMAFSHPRQAFVVYSPGGRGPRTPSTPKKRRRIDVDSLPPPPRLAQGQESRYHEGREETDRVAGVLAALADERNRLTPSSARGSRPPTTPTQPQRLPITPTRHQDSPGGTFADPSSITPRRARVNTNNANSSTSGPGAPPVTPHTEGDALAANVLLGFASSPQPQQGHQSQATGHGHPGTPSLLDSLERRKSTAPTWGRNVGGGGGGGGGGTLFEACHSGVLQPAAKISPPTYSYGGHSRSHTGPSASSSRPRLPTVDESSTSPAQQEQPRTPSPTPSSHSVLSTPRTPHTTSNCFAYSEFVNVSPSPQPRSRGPSASGARFVSFADGDGWDDGAGQEVVLTPGAFEQAGSPVIRRYRGLSFDPATASPTLSSGQRQRKRSNVNGGRGLGFDFAP</sequence>
<feature type="region of interest" description="Disordered" evidence="1">
    <location>
        <begin position="259"/>
        <end position="349"/>
    </location>
</feature>
<organism evidence="2 3">
    <name type="scientific">Jaminaea rosea</name>
    <dbReference type="NCBI Taxonomy" id="1569628"/>
    <lineage>
        <taxon>Eukaryota</taxon>
        <taxon>Fungi</taxon>
        <taxon>Dikarya</taxon>
        <taxon>Basidiomycota</taxon>
        <taxon>Ustilaginomycotina</taxon>
        <taxon>Exobasidiomycetes</taxon>
        <taxon>Microstromatales</taxon>
        <taxon>Microstromatales incertae sedis</taxon>
        <taxon>Jaminaea</taxon>
    </lineage>
</organism>
<dbReference type="OrthoDB" id="3366517at2759"/>
<feature type="region of interest" description="Disordered" evidence="1">
    <location>
        <begin position="450"/>
        <end position="496"/>
    </location>
</feature>
<feature type="compositionally biased region" description="Polar residues" evidence="1">
    <location>
        <begin position="532"/>
        <end position="541"/>
    </location>
</feature>
<feature type="region of interest" description="Disordered" evidence="1">
    <location>
        <begin position="142"/>
        <end position="246"/>
    </location>
</feature>
<dbReference type="RefSeq" id="XP_025359518.1">
    <property type="nucleotide sequence ID" value="XM_025507048.1"/>
</dbReference>
<feature type="compositionally biased region" description="Basic and acidic residues" evidence="1">
    <location>
        <begin position="340"/>
        <end position="349"/>
    </location>
</feature>
<dbReference type="AlphaFoldDB" id="A0A316UHY5"/>
<feature type="compositionally biased region" description="Polar residues" evidence="1">
    <location>
        <begin position="403"/>
        <end position="425"/>
    </location>
</feature>
<feature type="compositionally biased region" description="Low complexity" evidence="1">
    <location>
        <begin position="23"/>
        <end position="51"/>
    </location>
</feature>
<protein>
    <submittedName>
        <fullName evidence="2">Uncharacterized protein</fullName>
    </submittedName>
</protein>
<proteinExistence type="predicted"/>
<feature type="region of interest" description="Disordered" evidence="1">
    <location>
        <begin position="361"/>
        <end position="436"/>
    </location>
</feature>
<dbReference type="EMBL" id="KZ819678">
    <property type="protein sequence ID" value="PWN24906.1"/>
    <property type="molecule type" value="Genomic_DNA"/>
</dbReference>
<feature type="compositionally biased region" description="Low complexity" evidence="1">
    <location>
        <begin position="82"/>
        <end position="95"/>
    </location>
</feature>
<evidence type="ECO:0000313" key="2">
    <source>
        <dbReference type="EMBL" id="PWN24906.1"/>
    </source>
</evidence>
<accession>A0A316UHY5</accession>
<feature type="compositionally biased region" description="Low complexity" evidence="1">
    <location>
        <begin position="450"/>
        <end position="461"/>
    </location>
</feature>
<feature type="compositionally biased region" description="Low complexity" evidence="1">
    <location>
        <begin position="567"/>
        <end position="576"/>
    </location>
</feature>
<feature type="compositionally biased region" description="Low complexity" evidence="1">
    <location>
        <begin position="381"/>
        <end position="391"/>
    </location>
</feature>
<dbReference type="Proteomes" id="UP000245884">
    <property type="component" value="Unassembled WGS sequence"/>
</dbReference>
<reference evidence="2 3" key="1">
    <citation type="journal article" date="2018" name="Mol. Biol. Evol.">
        <title>Broad Genomic Sampling Reveals a Smut Pathogenic Ancestry of the Fungal Clade Ustilaginomycotina.</title>
        <authorList>
            <person name="Kijpornyongpan T."/>
            <person name="Mondo S.J."/>
            <person name="Barry K."/>
            <person name="Sandor L."/>
            <person name="Lee J."/>
            <person name="Lipzen A."/>
            <person name="Pangilinan J."/>
            <person name="LaButti K."/>
            <person name="Hainaut M."/>
            <person name="Henrissat B."/>
            <person name="Grigoriev I.V."/>
            <person name="Spatafora J.W."/>
            <person name="Aime M.C."/>
        </authorList>
    </citation>
    <scope>NUCLEOTIDE SEQUENCE [LARGE SCALE GENOMIC DNA]</scope>
    <source>
        <strain evidence="2 3">MCA 5214</strain>
    </source>
</reference>
<dbReference type="GeneID" id="37028871"/>
<name>A0A316UHY5_9BASI</name>
<feature type="region of interest" description="Disordered" evidence="1">
    <location>
        <begin position="653"/>
        <end position="685"/>
    </location>
</feature>